<dbReference type="PROSITE" id="PS50994">
    <property type="entry name" value="INTEGRASE"/>
    <property type="match status" value="1"/>
</dbReference>
<dbReference type="Gene3D" id="1.10.340.70">
    <property type="match status" value="1"/>
</dbReference>
<gene>
    <name evidence="8" type="ORF">Pmar_PMAR029448</name>
</gene>
<dbReference type="Pfam" id="PF00078">
    <property type="entry name" value="RVT_1"/>
    <property type="match status" value="1"/>
</dbReference>
<dbReference type="Gene3D" id="3.10.10.10">
    <property type="entry name" value="HIV Type 1 Reverse Transcriptase, subunit A, domain 1"/>
    <property type="match status" value="1"/>
</dbReference>
<dbReference type="GO" id="GO:0004519">
    <property type="term" value="F:endonuclease activity"/>
    <property type="evidence" value="ECO:0007669"/>
    <property type="project" value="UniProtKB-KW"/>
</dbReference>
<evidence type="ECO:0000256" key="5">
    <source>
        <dbReference type="SAM" id="MobiDB-lite"/>
    </source>
</evidence>
<dbReference type="Pfam" id="PF17921">
    <property type="entry name" value="Integrase_H2C2"/>
    <property type="match status" value="1"/>
</dbReference>
<feature type="domain" description="Reverse transcriptase" evidence="6">
    <location>
        <begin position="730"/>
        <end position="928"/>
    </location>
</feature>
<dbReference type="Gene3D" id="3.30.420.10">
    <property type="entry name" value="Ribonuclease H-like superfamily/Ribonuclease H"/>
    <property type="match status" value="1"/>
</dbReference>
<dbReference type="InterPro" id="IPR000477">
    <property type="entry name" value="RT_dom"/>
</dbReference>
<feature type="compositionally biased region" description="Basic and acidic residues" evidence="5">
    <location>
        <begin position="351"/>
        <end position="374"/>
    </location>
</feature>
<keyword evidence="4" id="KW-0378">Hydrolase</keyword>
<dbReference type="Proteomes" id="UP000007800">
    <property type="component" value="Unassembled WGS sequence"/>
</dbReference>
<dbReference type="PANTHER" id="PTHR37984">
    <property type="entry name" value="PROTEIN CBG26694"/>
    <property type="match status" value="1"/>
</dbReference>
<evidence type="ECO:0000313" key="8">
    <source>
        <dbReference type="EMBL" id="EER16317.1"/>
    </source>
</evidence>
<accession>C5KGP9</accession>
<dbReference type="OrthoDB" id="422540at2759"/>
<feature type="region of interest" description="Disordered" evidence="5">
    <location>
        <begin position="321"/>
        <end position="382"/>
    </location>
</feature>
<evidence type="ECO:0000313" key="9">
    <source>
        <dbReference type="Proteomes" id="UP000007800"/>
    </source>
</evidence>
<dbReference type="OMA" id="HYKHIAG"/>
<keyword evidence="1" id="KW-0808">Transferase</keyword>
<dbReference type="InterPro" id="IPR001584">
    <property type="entry name" value="Integrase_cat-core"/>
</dbReference>
<feature type="compositionally biased region" description="Low complexity" evidence="5">
    <location>
        <begin position="1667"/>
        <end position="1677"/>
    </location>
</feature>
<dbReference type="GO" id="GO:0003676">
    <property type="term" value="F:nucleic acid binding"/>
    <property type="evidence" value="ECO:0007669"/>
    <property type="project" value="InterPro"/>
</dbReference>
<feature type="compositionally biased region" description="Polar residues" evidence="5">
    <location>
        <begin position="486"/>
        <end position="509"/>
    </location>
</feature>
<evidence type="ECO:0000256" key="4">
    <source>
        <dbReference type="ARBA" id="ARBA00022759"/>
    </source>
</evidence>
<feature type="region of interest" description="Disordered" evidence="5">
    <location>
        <begin position="1"/>
        <end position="27"/>
    </location>
</feature>
<feature type="domain" description="Integrase catalytic" evidence="7">
    <location>
        <begin position="1435"/>
        <end position="1611"/>
    </location>
</feature>
<dbReference type="Gene3D" id="3.30.70.270">
    <property type="match status" value="1"/>
</dbReference>
<evidence type="ECO:0000259" key="7">
    <source>
        <dbReference type="PROSITE" id="PS50994"/>
    </source>
</evidence>
<keyword evidence="4" id="KW-0255">Endonuclease</keyword>
<keyword evidence="9" id="KW-1185">Reference proteome</keyword>
<evidence type="ECO:0000259" key="6">
    <source>
        <dbReference type="PROSITE" id="PS50878"/>
    </source>
</evidence>
<dbReference type="SUPFAM" id="SSF53098">
    <property type="entry name" value="Ribonuclease H-like"/>
    <property type="match status" value="1"/>
</dbReference>
<dbReference type="InterPro" id="IPR021109">
    <property type="entry name" value="Peptidase_aspartic_dom_sf"/>
</dbReference>
<feature type="compositionally biased region" description="Low complexity" evidence="5">
    <location>
        <begin position="444"/>
        <end position="469"/>
    </location>
</feature>
<keyword evidence="3" id="KW-0540">Nuclease</keyword>
<feature type="region of interest" description="Disordered" evidence="5">
    <location>
        <begin position="1662"/>
        <end position="1681"/>
    </location>
</feature>
<evidence type="ECO:0000256" key="1">
    <source>
        <dbReference type="ARBA" id="ARBA00022679"/>
    </source>
</evidence>
<reference evidence="8 9" key="1">
    <citation type="submission" date="2008-07" db="EMBL/GenBank/DDBJ databases">
        <authorList>
            <person name="El-Sayed N."/>
            <person name="Caler E."/>
            <person name="Inman J."/>
            <person name="Amedeo P."/>
            <person name="Hass B."/>
            <person name="Wortman J."/>
        </authorList>
    </citation>
    <scope>NUCLEOTIDE SEQUENCE [LARGE SCALE GENOMIC DNA]</scope>
    <source>
        <strain evidence="9">ATCC 50983 / TXsc</strain>
    </source>
</reference>
<feature type="compositionally biased region" description="Basic and acidic residues" evidence="5">
    <location>
        <begin position="322"/>
        <end position="336"/>
    </location>
</feature>
<dbReference type="InterPro" id="IPR050951">
    <property type="entry name" value="Retrovirus_Pol_polyprotein"/>
</dbReference>
<dbReference type="PROSITE" id="PS50878">
    <property type="entry name" value="RT_POL"/>
    <property type="match status" value="1"/>
</dbReference>
<dbReference type="InterPro" id="IPR036397">
    <property type="entry name" value="RNaseH_sf"/>
</dbReference>
<feature type="compositionally biased region" description="Low complexity" evidence="5">
    <location>
        <begin position="407"/>
        <end position="437"/>
    </location>
</feature>
<protein>
    <submittedName>
        <fullName evidence="8">Gag/pol/env polyprotein, putative</fullName>
    </submittedName>
</protein>
<evidence type="ECO:0000256" key="2">
    <source>
        <dbReference type="ARBA" id="ARBA00022695"/>
    </source>
</evidence>
<dbReference type="PANTHER" id="PTHR37984:SF5">
    <property type="entry name" value="PROTEIN NYNRIN-LIKE"/>
    <property type="match status" value="1"/>
</dbReference>
<proteinExistence type="predicted"/>
<dbReference type="GeneID" id="9063411"/>
<dbReference type="Gene3D" id="2.40.70.10">
    <property type="entry name" value="Acid Proteases"/>
    <property type="match status" value="1"/>
</dbReference>
<dbReference type="InterPro" id="IPR043502">
    <property type="entry name" value="DNA/RNA_pol_sf"/>
</dbReference>
<organism evidence="9">
    <name type="scientific">Perkinsus marinus (strain ATCC 50983 / TXsc)</name>
    <dbReference type="NCBI Taxonomy" id="423536"/>
    <lineage>
        <taxon>Eukaryota</taxon>
        <taxon>Sar</taxon>
        <taxon>Alveolata</taxon>
        <taxon>Perkinsozoa</taxon>
        <taxon>Perkinsea</taxon>
        <taxon>Perkinsida</taxon>
        <taxon>Perkinsidae</taxon>
        <taxon>Perkinsus</taxon>
    </lineage>
</organism>
<name>C5KGP9_PERM5</name>
<evidence type="ECO:0000256" key="3">
    <source>
        <dbReference type="ARBA" id="ARBA00022722"/>
    </source>
</evidence>
<dbReference type="EMBL" id="GG673027">
    <property type="protein sequence ID" value="EER16317.1"/>
    <property type="molecule type" value="Genomic_DNA"/>
</dbReference>
<feature type="region of interest" description="Disordered" evidence="5">
    <location>
        <begin position="404"/>
        <end position="509"/>
    </location>
</feature>
<sequence length="1842" mass="206608">MNKEGQSDVSPMNVNDGDARSSGSIAPQKYRPSATALFRQKANTEGFLVPNEDPVQVLCNSLQFSTNSTFDTIRRQWRCANIATLATNVKYWLDDDIDLSKCSSCELQAFMQKSLSTMEFEYEFTLPVITMVVIVWLTDINQKNHIRRSLVVSSLQAWFVNPSNCATSQDIESMCRSTGSVDYYTSPGYSLLMSDAWESSWTDIFSVIMHHLMKNEEYTLDVNTLRVDWLKVYQRGRSLAIYISEEKEKFEKYADALVRLSISLPSDYDRVVNLVRKADQSARKFISKHIRDKRLAVHKLSYESCRQLLLQHHRSSTLLLPWEDKKDRGPKGDPIDQTHSSSTVSAMADKVTTEDHPDDNPHKGKPAKKTDATKSSRSPCKWCHKRSHTEDACWYNPINMGGAPAGSSTSTSHLPSSSTSSPQPQSTAVTTTTSSMTGLPPKPSSISSPSLRPEMRESSSSPSSSTSQPAPAPKKAGKSQKPAEKSSGTQDGPITRSQTGKLPSPTATTFAVGHASTSSLHSASLMSIDIQLSSTEANYECIIDTASVHTLIGPQILQLPNVKSSPCNGQVSVFNGQSISFSHEVIIPARFPGIDIHFNVKAYVCASTSMLSNSQLLLGIGTLTRMKAEIDVANGRLHIGALEVTVPSRATSSTPVASVLSLTTSEVSSEASTLSNHVSDDIATRFEDFTIPIADYHFKHHHPVLRPKRWNTGTRQKICSDLLDDLQSQGVVTEVNPDDTMHFAQALAVPKKCSAQPTEYRLVVDFRAINQRLAINQPTRDLLPYVDSPKTLLQSIPSSSRFYSCLDISSAYHCVPLSERARLCTGVTDGKRYFLYNRLAQGHKYSSYWWCYSLKCVLARAFGVDISQLSDCGVTVYVDDIVCFGDTIEQCQARVDFVTAVLQHLGWLTNDRKFQPPSTSIEVCGLRLVSGQWFLSDHHLQQVRQLRNQLPKTPHDLRSKLGILQFCRMLWYNPRRPEQSGTHHADHSLSALARPFNDLLTDYTSRNLGNSKRVKLQWDEALQRRWELIFDHMQEEKLSLHCLGEPLGSDMIWVLTFDSSETAAAGSIFKSRRPHDLNDIDHDYLQGTESVLVDSWSECYHGSSIRWPIHDREAYSLVRTLERYKYLLISTIPPIDDASVNDSAHFVVLGDNSVTISNFQQLNFPADGLRGRRWISWYERIWPLSEYKVHYKHIAGETNFLSDAFSRIISDLVPIPSSDLVFAVVGGETIPDNSDVGFDDQDNYDHDEDLPALREVLRRSSPTRLRLAELQKNDTSTLYCGATLASIYDEVQQLDATEGYDTNAEFRSPARAVAQSGRFIMDSDGLLLTKVTYDGQEHIVPVIPDGGDFRDCLVLPYIIDNTTDVVPDPQQALTAKQFFVWLFHDGPIHIGRSRTYTMARRNIWFPSISTYIRNYVRRCPTCAPTSLHHHPPTPLKTVPLVTTRFKHLAIDHVDPRRPNVGQLTVILSIVDLSTNWVCFVPVKDHSALVAAEAIYTHWIANFGWPASIQSDNHQAFCSKLWEALGLLCGLRLPRSTAYYPPGNGAIERKNRDLRSLLNKFEGYDRWDLLCKLGQMVLNTSTASEHDLSPSSLVLGTKDISPTPIHLFVPNITSADSGDMSTITSTDQYLHLQQLRQQVAESIDTWLQESILLRTDERIKEVDRRNCSSPSSNSSPLSTGQRVFFKPNGPSVHLRRGTIARCLNPSTGVYDVMFDDEPNKSSSINGRLLIPFDELDQREHVLRFFSNPDVEYTKDDILAVNFADDSTRFYFAEFKDRDSDGHLKLQPLQLQGARLMPLSTILLASPDQVNYDVPPFRLQGRRLIPRAVLQRLVTLGFNLQQAN</sequence>
<keyword evidence="2" id="KW-0548">Nucleotidyltransferase</keyword>
<dbReference type="InterPro" id="IPR043128">
    <property type="entry name" value="Rev_trsase/Diguanyl_cyclase"/>
</dbReference>
<dbReference type="RefSeq" id="XP_002784521.1">
    <property type="nucleotide sequence ID" value="XM_002784475.1"/>
</dbReference>
<dbReference type="InParanoid" id="C5KGP9"/>
<dbReference type="SUPFAM" id="SSF56672">
    <property type="entry name" value="DNA/RNA polymerases"/>
    <property type="match status" value="1"/>
</dbReference>
<dbReference type="InterPro" id="IPR012337">
    <property type="entry name" value="RNaseH-like_sf"/>
</dbReference>
<dbReference type="GO" id="GO:0015074">
    <property type="term" value="P:DNA integration"/>
    <property type="evidence" value="ECO:0007669"/>
    <property type="project" value="InterPro"/>
</dbReference>
<dbReference type="InterPro" id="IPR041588">
    <property type="entry name" value="Integrase_H2C2"/>
</dbReference>
<dbReference type="GO" id="GO:0016779">
    <property type="term" value="F:nucleotidyltransferase activity"/>
    <property type="evidence" value="ECO:0007669"/>
    <property type="project" value="UniProtKB-KW"/>
</dbReference>